<dbReference type="Proteomes" id="UP001236014">
    <property type="component" value="Chromosome"/>
</dbReference>
<dbReference type="InterPro" id="IPR000792">
    <property type="entry name" value="Tscrpt_reg_LuxR_C"/>
</dbReference>
<dbReference type="KEGG" id="acab:QRX50_00510"/>
<name>A0A9Y2IHF6_9PSEU</name>
<dbReference type="PRINTS" id="PR00038">
    <property type="entry name" value="HTHLUXR"/>
</dbReference>
<protein>
    <submittedName>
        <fullName evidence="6">Response regulator transcription factor</fullName>
    </submittedName>
</protein>
<dbReference type="EMBL" id="CP127294">
    <property type="protein sequence ID" value="WIX79336.1"/>
    <property type="molecule type" value="Genomic_DNA"/>
</dbReference>
<dbReference type="Pfam" id="PF00072">
    <property type="entry name" value="Response_reg"/>
    <property type="match status" value="1"/>
</dbReference>
<dbReference type="PANTHER" id="PTHR43214">
    <property type="entry name" value="TWO-COMPONENT RESPONSE REGULATOR"/>
    <property type="match status" value="1"/>
</dbReference>
<dbReference type="RefSeq" id="WP_285970025.1">
    <property type="nucleotide sequence ID" value="NZ_CP127294.1"/>
</dbReference>
<sequence>MTSIVLGDDHKVFLEALAGLLERHGMRVVGTARTLAKVVDTVRETRPDVCLLDRNFGAGPVEDGVAATLAASPGTKVIILTASPGKGAVADALRSGAAGYVHKTCGVEHLIIAIDRVIAGETLVDVPVRTSAPAADRSREVDLRERFLTGRERQCLAMLIDGDTTETMARRLGVSTATVRSHVQGVLVKLGVHSRLEAAALAVRHALVPAASVTSGFEAQLG</sequence>
<dbReference type="InterPro" id="IPR039420">
    <property type="entry name" value="WalR-like"/>
</dbReference>
<evidence type="ECO:0000256" key="1">
    <source>
        <dbReference type="ARBA" id="ARBA00022553"/>
    </source>
</evidence>
<dbReference type="InterPro" id="IPR016032">
    <property type="entry name" value="Sig_transdc_resp-reg_C-effctor"/>
</dbReference>
<dbReference type="Gene3D" id="3.40.50.2300">
    <property type="match status" value="1"/>
</dbReference>
<dbReference type="Gene3D" id="1.10.10.10">
    <property type="entry name" value="Winged helix-like DNA-binding domain superfamily/Winged helix DNA-binding domain"/>
    <property type="match status" value="1"/>
</dbReference>
<dbReference type="GO" id="GO:0006355">
    <property type="term" value="P:regulation of DNA-templated transcription"/>
    <property type="evidence" value="ECO:0007669"/>
    <property type="project" value="InterPro"/>
</dbReference>
<evidence type="ECO:0000259" key="4">
    <source>
        <dbReference type="PROSITE" id="PS50043"/>
    </source>
</evidence>
<reference evidence="6 7" key="1">
    <citation type="submission" date="2023-06" db="EMBL/GenBank/DDBJ databases">
        <authorList>
            <person name="Oyuntsetseg B."/>
            <person name="Kim S.B."/>
        </authorList>
    </citation>
    <scope>NUCLEOTIDE SEQUENCE [LARGE SCALE GENOMIC DNA]</scope>
    <source>
        <strain evidence="6 7">2-15</strain>
    </source>
</reference>
<keyword evidence="7" id="KW-1185">Reference proteome</keyword>
<dbReference type="InterPro" id="IPR011006">
    <property type="entry name" value="CheY-like_superfamily"/>
</dbReference>
<feature type="domain" description="HTH luxR-type" evidence="4">
    <location>
        <begin position="141"/>
        <end position="206"/>
    </location>
</feature>
<evidence type="ECO:0000256" key="2">
    <source>
        <dbReference type="ARBA" id="ARBA00023125"/>
    </source>
</evidence>
<dbReference type="InterPro" id="IPR001789">
    <property type="entry name" value="Sig_transdc_resp-reg_receiver"/>
</dbReference>
<evidence type="ECO:0000256" key="3">
    <source>
        <dbReference type="PROSITE-ProRule" id="PRU00169"/>
    </source>
</evidence>
<evidence type="ECO:0000259" key="5">
    <source>
        <dbReference type="PROSITE" id="PS50110"/>
    </source>
</evidence>
<evidence type="ECO:0000313" key="6">
    <source>
        <dbReference type="EMBL" id="WIX79336.1"/>
    </source>
</evidence>
<feature type="modified residue" description="4-aspartylphosphate" evidence="3">
    <location>
        <position position="53"/>
    </location>
</feature>
<dbReference type="SUPFAM" id="SSF46894">
    <property type="entry name" value="C-terminal effector domain of the bipartite response regulators"/>
    <property type="match status" value="1"/>
</dbReference>
<dbReference type="InterPro" id="IPR058245">
    <property type="entry name" value="NreC/VraR/RcsB-like_REC"/>
</dbReference>
<dbReference type="GO" id="GO:0000160">
    <property type="term" value="P:phosphorelay signal transduction system"/>
    <property type="evidence" value="ECO:0007669"/>
    <property type="project" value="InterPro"/>
</dbReference>
<feature type="domain" description="Response regulatory" evidence="5">
    <location>
        <begin position="3"/>
        <end position="118"/>
    </location>
</feature>
<organism evidence="6 7">
    <name type="scientific">Amycolatopsis carbonis</name>
    <dbReference type="NCBI Taxonomy" id="715471"/>
    <lineage>
        <taxon>Bacteria</taxon>
        <taxon>Bacillati</taxon>
        <taxon>Actinomycetota</taxon>
        <taxon>Actinomycetes</taxon>
        <taxon>Pseudonocardiales</taxon>
        <taxon>Pseudonocardiaceae</taxon>
        <taxon>Amycolatopsis</taxon>
    </lineage>
</organism>
<dbReference type="GO" id="GO:0003677">
    <property type="term" value="F:DNA binding"/>
    <property type="evidence" value="ECO:0007669"/>
    <property type="project" value="UniProtKB-KW"/>
</dbReference>
<dbReference type="AlphaFoldDB" id="A0A9Y2IHF6"/>
<accession>A0A9Y2IHF6</accession>
<gene>
    <name evidence="6" type="ORF">QRX50_00510</name>
</gene>
<dbReference type="InterPro" id="IPR036388">
    <property type="entry name" value="WH-like_DNA-bd_sf"/>
</dbReference>
<keyword evidence="2" id="KW-0238">DNA-binding</keyword>
<dbReference type="PROSITE" id="PS50043">
    <property type="entry name" value="HTH_LUXR_2"/>
    <property type="match status" value="1"/>
</dbReference>
<evidence type="ECO:0000313" key="7">
    <source>
        <dbReference type="Proteomes" id="UP001236014"/>
    </source>
</evidence>
<proteinExistence type="predicted"/>
<dbReference type="CDD" id="cd06170">
    <property type="entry name" value="LuxR_C_like"/>
    <property type="match status" value="1"/>
</dbReference>
<dbReference type="Pfam" id="PF00196">
    <property type="entry name" value="GerE"/>
    <property type="match status" value="1"/>
</dbReference>
<dbReference type="PROSITE" id="PS50110">
    <property type="entry name" value="RESPONSE_REGULATORY"/>
    <property type="match status" value="1"/>
</dbReference>
<dbReference type="SMART" id="SM00421">
    <property type="entry name" value="HTH_LUXR"/>
    <property type="match status" value="1"/>
</dbReference>
<dbReference type="SUPFAM" id="SSF52172">
    <property type="entry name" value="CheY-like"/>
    <property type="match status" value="1"/>
</dbReference>
<dbReference type="CDD" id="cd17535">
    <property type="entry name" value="REC_NarL-like"/>
    <property type="match status" value="1"/>
</dbReference>
<keyword evidence="1 3" id="KW-0597">Phosphoprotein</keyword>
<dbReference type="SMART" id="SM00448">
    <property type="entry name" value="REC"/>
    <property type="match status" value="1"/>
</dbReference>